<evidence type="ECO:0000313" key="2">
    <source>
        <dbReference type="Proteomes" id="UP000335636"/>
    </source>
</evidence>
<dbReference type="AlphaFoldDB" id="A0A5E4DDE2"/>
<dbReference type="Proteomes" id="UP000335636">
    <property type="component" value="Unassembled WGS sequence"/>
</dbReference>
<dbReference type="GO" id="GO:0009986">
    <property type="term" value="C:cell surface"/>
    <property type="evidence" value="ECO:0007669"/>
    <property type="project" value="TreeGrafter"/>
</dbReference>
<comment type="caution">
    <text evidence="1">The sequence shown here is derived from an EMBL/GenBank/DDBJ whole genome shotgun (WGS) entry which is preliminary data.</text>
</comment>
<reference evidence="1" key="1">
    <citation type="submission" date="2019-04" db="EMBL/GenBank/DDBJ databases">
        <authorList>
            <person name="Alioto T."/>
            <person name="Alioto T."/>
        </authorList>
    </citation>
    <scope>NUCLEOTIDE SEQUENCE [LARGE SCALE GENOMIC DNA]</scope>
</reference>
<dbReference type="PANTHER" id="PTHR22754:SF34">
    <property type="entry name" value="DISCO-INTERACTING PROTEIN 2 HOMOLOG A"/>
    <property type="match status" value="1"/>
</dbReference>
<protein>
    <submittedName>
        <fullName evidence="1">Uncharacterized protein</fullName>
    </submittedName>
</protein>
<name>A0A5E4DDE2_MARMO</name>
<sequence>VPVHSRVSSKIQQLLNTLKRPKRPPLKEFFVDDFEELLEVQQPDPNQPKPEGEEVEVLRGEPLATGVPWPPSLLAALQRWGTVQPKAPCLTALDTAGKAIHTLTYGKYSGGWSHSGGGLGGHSAYCVACTHLLTRHISSSS</sequence>
<dbReference type="EMBL" id="CABDUW010010819">
    <property type="protein sequence ID" value="VTJ91750.1"/>
    <property type="molecule type" value="Genomic_DNA"/>
</dbReference>
<organism evidence="1 2">
    <name type="scientific">Marmota monax</name>
    <name type="common">Woodchuck</name>
    <dbReference type="NCBI Taxonomy" id="9995"/>
    <lineage>
        <taxon>Eukaryota</taxon>
        <taxon>Metazoa</taxon>
        <taxon>Chordata</taxon>
        <taxon>Craniata</taxon>
        <taxon>Vertebrata</taxon>
        <taxon>Euteleostomi</taxon>
        <taxon>Mammalia</taxon>
        <taxon>Eutheria</taxon>
        <taxon>Euarchontoglires</taxon>
        <taxon>Glires</taxon>
        <taxon>Rodentia</taxon>
        <taxon>Sciuromorpha</taxon>
        <taxon>Sciuridae</taxon>
        <taxon>Xerinae</taxon>
        <taxon>Marmotini</taxon>
        <taxon>Marmota</taxon>
    </lineage>
</organism>
<keyword evidence="2" id="KW-1185">Reference proteome</keyword>
<gene>
    <name evidence="1" type="ORF">MONAX_5E032979</name>
</gene>
<proteinExistence type="predicted"/>
<accession>A0A5E4DDE2</accession>
<feature type="non-terminal residue" evidence="1">
    <location>
        <position position="1"/>
    </location>
</feature>
<evidence type="ECO:0000313" key="1">
    <source>
        <dbReference type="EMBL" id="VTJ91750.1"/>
    </source>
</evidence>
<dbReference type="PANTHER" id="PTHR22754">
    <property type="entry name" value="DISCO-INTERACTING PROTEIN 2 DIP2 -RELATED"/>
    <property type="match status" value="1"/>
</dbReference>